<dbReference type="RefSeq" id="WP_098164877.1">
    <property type="nucleotide sequence ID" value="NZ_NUEH01000055.1"/>
</dbReference>
<dbReference type="Proteomes" id="UP000220969">
    <property type="component" value="Unassembled WGS sequence"/>
</dbReference>
<comment type="caution">
    <text evidence="1">The sequence shown here is derived from an EMBL/GenBank/DDBJ whole genome shotgun (WGS) entry which is preliminary data.</text>
</comment>
<evidence type="ECO:0000313" key="1">
    <source>
        <dbReference type="EMBL" id="PEI83430.1"/>
    </source>
</evidence>
<protein>
    <submittedName>
        <fullName evidence="1">Uncharacterized protein</fullName>
    </submittedName>
</protein>
<sequence>MNITISVPNFSTNPTNSELSFILYINDNSLVQEIKFVGITSVGSDSNVLVTSTVTVGRTILLRLNANDTLSIKVNFTQGNITFYQAPSLVVIRIAD</sequence>
<name>A0AB73R3P9_9BACI</name>
<organism evidence="1">
    <name type="scientific">Bacillus toyonensis</name>
    <dbReference type="NCBI Taxonomy" id="155322"/>
    <lineage>
        <taxon>Bacteria</taxon>
        <taxon>Bacillati</taxon>
        <taxon>Bacillota</taxon>
        <taxon>Bacilli</taxon>
        <taxon>Bacillales</taxon>
        <taxon>Bacillaceae</taxon>
        <taxon>Bacillus</taxon>
        <taxon>Bacillus cereus group</taxon>
    </lineage>
</organism>
<reference evidence="1" key="1">
    <citation type="submission" date="2017-09" db="EMBL/GenBank/DDBJ databases">
        <title>Large-scale bioinformatics analysis of Bacillus genomes uncovers conserved roles of natural products in bacterial physiology.</title>
        <authorList>
            <consortium name="Agbiome Team Llc"/>
            <person name="Bleich R.M."/>
            <person name="Kirk G.J."/>
            <person name="Santa Maria K.C."/>
            <person name="Allen S.E."/>
            <person name="Farag S."/>
            <person name="Shank E.A."/>
            <person name="Bowers A."/>
        </authorList>
    </citation>
    <scope>NUCLEOTIDE SEQUENCE</scope>
    <source>
        <strain evidence="1">AFS005430</strain>
    </source>
</reference>
<gene>
    <name evidence="1" type="ORF">CN678_24285</name>
</gene>
<proteinExistence type="predicted"/>
<accession>A0AB73R3P9</accession>
<dbReference type="AlphaFoldDB" id="A0AB73R3P9"/>
<dbReference type="EMBL" id="NUEH01000055">
    <property type="protein sequence ID" value="PEI83430.1"/>
    <property type="molecule type" value="Genomic_DNA"/>
</dbReference>